<keyword evidence="4" id="KW-1185">Reference proteome</keyword>
<name>A0ABN7V2E4_GIGMA</name>
<comment type="caution">
    <text evidence="3">The sequence shown here is derived from an EMBL/GenBank/DDBJ whole genome shotgun (WGS) entry which is preliminary data.</text>
</comment>
<sequence>MVLEKVKAYSGDKQNERADQIAKEGDEANVPIRVKRVITKKQSEHSTKKLMIKSTRKLYQDVQYRKCKEEKESFKHLSICLHDKEACTKKEEVLNKWSRGFLADNIELALERMNLFKNKAQDIAVSFSINAEKARNQRKEEKETKVRKKEEKE</sequence>
<accession>A0ABN7V2E4</accession>
<dbReference type="EMBL" id="CAJVQB010008651">
    <property type="protein sequence ID" value="CAG8721557.1"/>
    <property type="molecule type" value="Genomic_DNA"/>
</dbReference>
<feature type="compositionally biased region" description="Basic and acidic residues" evidence="1">
    <location>
        <begin position="13"/>
        <end position="24"/>
    </location>
</feature>
<dbReference type="Proteomes" id="UP000789901">
    <property type="component" value="Unassembled WGS sequence"/>
</dbReference>
<feature type="region of interest" description="Disordered" evidence="1">
    <location>
        <begin position="1"/>
        <end position="24"/>
    </location>
</feature>
<protein>
    <submittedName>
        <fullName evidence="3">5214_t:CDS:1</fullName>
    </submittedName>
</protein>
<evidence type="ECO:0000256" key="1">
    <source>
        <dbReference type="SAM" id="MobiDB-lite"/>
    </source>
</evidence>
<evidence type="ECO:0000313" key="3">
    <source>
        <dbReference type="EMBL" id="CAG8721557.1"/>
    </source>
</evidence>
<feature type="domain" description="RNase H type-1" evidence="2">
    <location>
        <begin position="1"/>
        <end position="27"/>
    </location>
</feature>
<dbReference type="InterPro" id="IPR002156">
    <property type="entry name" value="RNaseH_domain"/>
</dbReference>
<dbReference type="PROSITE" id="PS50879">
    <property type="entry name" value="RNASE_H_1"/>
    <property type="match status" value="1"/>
</dbReference>
<organism evidence="3 4">
    <name type="scientific">Gigaspora margarita</name>
    <dbReference type="NCBI Taxonomy" id="4874"/>
    <lineage>
        <taxon>Eukaryota</taxon>
        <taxon>Fungi</taxon>
        <taxon>Fungi incertae sedis</taxon>
        <taxon>Mucoromycota</taxon>
        <taxon>Glomeromycotina</taxon>
        <taxon>Glomeromycetes</taxon>
        <taxon>Diversisporales</taxon>
        <taxon>Gigasporaceae</taxon>
        <taxon>Gigaspora</taxon>
    </lineage>
</organism>
<reference evidence="3 4" key="1">
    <citation type="submission" date="2021-06" db="EMBL/GenBank/DDBJ databases">
        <authorList>
            <person name="Kallberg Y."/>
            <person name="Tangrot J."/>
            <person name="Rosling A."/>
        </authorList>
    </citation>
    <scope>NUCLEOTIDE SEQUENCE [LARGE SCALE GENOMIC DNA]</scope>
    <source>
        <strain evidence="3 4">120-4 pot B 10/14</strain>
    </source>
</reference>
<evidence type="ECO:0000259" key="2">
    <source>
        <dbReference type="PROSITE" id="PS50879"/>
    </source>
</evidence>
<gene>
    <name evidence="3" type="ORF">GMARGA_LOCUS13567</name>
</gene>
<feature type="region of interest" description="Disordered" evidence="1">
    <location>
        <begin position="134"/>
        <end position="153"/>
    </location>
</feature>
<proteinExistence type="predicted"/>
<evidence type="ECO:0000313" key="4">
    <source>
        <dbReference type="Proteomes" id="UP000789901"/>
    </source>
</evidence>